<comment type="caution">
    <text evidence="2">The sequence shown here is derived from an EMBL/GenBank/DDBJ whole genome shotgun (WGS) entry which is preliminary data.</text>
</comment>
<dbReference type="Proteomes" id="UP000708208">
    <property type="component" value="Unassembled WGS sequence"/>
</dbReference>
<protein>
    <submittedName>
        <fullName evidence="2">Uncharacterized protein</fullName>
    </submittedName>
</protein>
<keyword evidence="1" id="KW-0812">Transmembrane</keyword>
<proteinExistence type="predicted"/>
<keyword evidence="1" id="KW-1133">Transmembrane helix</keyword>
<name>A0A8J2LKP7_9HEXA</name>
<gene>
    <name evidence="2" type="ORF">AFUS01_LOCUS42757</name>
</gene>
<evidence type="ECO:0000313" key="2">
    <source>
        <dbReference type="EMBL" id="CAG7833111.1"/>
    </source>
</evidence>
<feature type="transmembrane region" description="Helical" evidence="1">
    <location>
        <begin position="47"/>
        <end position="68"/>
    </location>
</feature>
<evidence type="ECO:0000256" key="1">
    <source>
        <dbReference type="SAM" id="Phobius"/>
    </source>
</evidence>
<organism evidence="2 3">
    <name type="scientific">Allacma fusca</name>
    <dbReference type="NCBI Taxonomy" id="39272"/>
    <lineage>
        <taxon>Eukaryota</taxon>
        <taxon>Metazoa</taxon>
        <taxon>Ecdysozoa</taxon>
        <taxon>Arthropoda</taxon>
        <taxon>Hexapoda</taxon>
        <taxon>Collembola</taxon>
        <taxon>Symphypleona</taxon>
        <taxon>Sminthuridae</taxon>
        <taxon>Allacma</taxon>
    </lineage>
</organism>
<reference evidence="2" key="1">
    <citation type="submission" date="2021-06" db="EMBL/GenBank/DDBJ databases">
        <authorList>
            <person name="Hodson N. C."/>
            <person name="Mongue J. A."/>
            <person name="Jaron S. K."/>
        </authorList>
    </citation>
    <scope>NUCLEOTIDE SEQUENCE</scope>
</reference>
<accession>A0A8J2LKP7</accession>
<dbReference type="AlphaFoldDB" id="A0A8J2LKP7"/>
<keyword evidence="3" id="KW-1185">Reference proteome</keyword>
<keyword evidence="1" id="KW-0472">Membrane</keyword>
<sequence>MIKPTHRYFNVGDSSYNKIVANEFQHPFNFRMIRKPESNILGFLSYFIPYTAAAIIFTGLLFYLFFGFPAGLRGWLRKEFQGLFGVGRNHPSDSLQFRVDSFRNTPTANLLGQVRMALEGSWLQKLQENIERDYGEYPGTYTQCCVLPSEGPLGMVDCQIFRQGGMRKRRTRCSSNLIYNFEFGQGQNHRKNTKKSKKRGSFAQ</sequence>
<evidence type="ECO:0000313" key="3">
    <source>
        <dbReference type="Proteomes" id="UP000708208"/>
    </source>
</evidence>
<dbReference type="EMBL" id="CAJVCH010568523">
    <property type="protein sequence ID" value="CAG7833111.1"/>
    <property type="molecule type" value="Genomic_DNA"/>
</dbReference>